<dbReference type="InterPro" id="IPR027417">
    <property type="entry name" value="P-loop_NTPase"/>
</dbReference>
<feature type="region of interest" description="Disordered" evidence="1">
    <location>
        <begin position="645"/>
        <end position="664"/>
    </location>
</feature>
<dbReference type="InterPro" id="IPR045063">
    <property type="entry name" value="Dynamin_N"/>
</dbReference>
<dbReference type="PANTHER" id="PTHR43681:SF1">
    <property type="entry name" value="SARCALUMENIN"/>
    <property type="match status" value="1"/>
</dbReference>
<protein>
    <submittedName>
        <fullName evidence="3">Dynamin</fullName>
    </submittedName>
</protein>
<dbReference type="RefSeq" id="WP_189707131.1">
    <property type="nucleotide sequence ID" value="NZ_BMSA01000001.1"/>
</dbReference>
<dbReference type="Proteomes" id="UP000646776">
    <property type="component" value="Unassembled WGS sequence"/>
</dbReference>
<evidence type="ECO:0000313" key="4">
    <source>
        <dbReference type="Proteomes" id="UP000646776"/>
    </source>
</evidence>
<evidence type="ECO:0000259" key="2">
    <source>
        <dbReference type="Pfam" id="PF00350"/>
    </source>
</evidence>
<comment type="caution">
    <text evidence="3">The sequence shown here is derived from an EMBL/GenBank/DDBJ whole genome shotgun (WGS) entry which is preliminary data.</text>
</comment>
<dbReference type="Pfam" id="PF00350">
    <property type="entry name" value="Dynamin_N"/>
    <property type="match status" value="1"/>
</dbReference>
<reference evidence="3" key="1">
    <citation type="journal article" date="2014" name="Int. J. Syst. Evol. Microbiol.">
        <title>Complete genome sequence of Corynebacterium casei LMG S-19264T (=DSM 44701T), isolated from a smear-ripened cheese.</title>
        <authorList>
            <consortium name="US DOE Joint Genome Institute (JGI-PGF)"/>
            <person name="Walter F."/>
            <person name="Albersmeier A."/>
            <person name="Kalinowski J."/>
            <person name="Ruckert C."/>
        </authorList>
    </citation>
    <scope>NUCLEOTIDE SEQUENCE</scope>
    <source>
        <strain evidence="3">JCM 4125</strain>
    </source>
</reference>
<reference evidence="3" key="2">
    <citation type="submission" date="2020-09" db="EMBL/GenBank/DDBJ databases">
        <authorList>
            <person name="Sun Q."/>
            <person name="Ohkuma M."/>
        </authorList>
    </citation>
    <scope>NUCLEOTIDE SEQUENCE</scope>
    <source>
        <strain evidence="3">JCM 4125</strain>
    </source>
</reference>
<feature type="domain" description="Dynamin N-terminal" evidence="2">
    <location>
        <begin position="54"/>
        <end position="203"/>
    </location>
</feature>
<dbReference type="AlphaFoldDB" id="A0A918H2M7"/>
<gene>
    <name evidence="3" type="ORF">GCM10010226_06160</name>
</gene>
<dbReference type="CDD" id="cd09912">
    <property type="entry name" value="DLP_2"/>
    <property type="match status" value="1"/>
</dbReference>
<evidence type="ECO:0000256" key="1">
    <source>
        <dbReference type="SAM" id="MobiDB-lite"/>
    </source>
</evidence>
<organism evidence="3 4">
    <name type="scientific">Streptomyces phaeofaciens</name>
    <dbReference type="NCBI Taxonomy" id="68254"/>
    <lineage>
        <taxon>Bacteria</taxon>
        <taxon>Bacillati</taxon>
        <taxon>Actinomycetota</taxon>
        <taxon>Actinomycetes</taxon>
        <taxon>Kitasatosporales</taxon>
        <taxon>Streptomycetaceae</taxon>
        <taxon>Streptomyces</taxon>
    </lineage>
</organism>
<dbReference type="SUPFAM" id="SSF52540">
    <property type="entry name" value="P-loop containing nucleoside triphosphate hydrolases"/>
    <property type="match status" value="1"/>
</dbReference>
<accession>A0A918H2M7</accession>
<dbReference type="PANTHER" id="PTHR43681">
    <property type="entry name" value="TRANSMEMBRANE GTPASE FZO"/>
    <property type="match status" value="1"/>
</dbReference>
<dbReference type="InterPro" id="IPR051943">
    <property type="entry name" value="TRAFAC_Dynamin-like_GTPase"/>
</dbReference>
<keyword evidence="4" id="KW-1185">Reference proteome</keyword>
<dbReference type="EMBL" id="BMSA01000001">
    <property type="protein sequence ID" value="GGT32689.1"/>
    <property type="molecule type" value="Genomic_DNA"/>
</dbReference>
<name>A0A918H2M7_9ACTN</name>
<sequence>MTPAPPSSDFAGLVEAVLALLDRAAAVPELTADGEGWEQVARTGERLRGRAFLIAVCGEFSSGKSTLLGALLGRPELFPADVGATTSVPTVVGWAEREQVRVITREQPEGVLVGAADLTRHVTEAGNPGNARQVVEVRIGLPVPLLRDGVHFVDLPGIGSTNAAHALVTNAYLERIDAALFVSAAQTVGESELAFLRRVTERVGDALVIARSKADLVAQYGEEGVARAVADVRAKAAEALRTAPGDLVVVPVSALTSLMALGDPEEEEASGIPSLAESIDTAIAARAGSLLAAATLTGLDAALGSAQERLGLRLKALTDGNSPEIMAVREELDDRRRHLDEVTASEAGWTARMRGELERICTDETMRLDSGLHGVKSRAQAALDGAGHGLDANAFTSTVVNQVHDHYTTAARRLEQRANEALEATAVALDLDLGRLQVDDSFHGTRAASFHEPVVPRRAKSDAGRALEAGSRAARKGGFWKALGAGLAVGATLLFPPAAFAAAPLLGAVAAAAAGTAAGGLADAAFGFRGELEEMERADLETRRSRLRKHVIEALAPNQEEARARLRSVVPTLQNGALAALRSALAREKNDVGARVAQLSRDLQRTRAEADAEAVRLRPALTALKALAEDTAALRARVAQQRGRLRGWGEGAGGERDGRESTAS</sequence>
<dbReference type="Gene3D" id="3.40.50.300">
    <property type="entry name" value="P-loop containing nucleotide triphosphate hydrolases"/>
    <property type="match status" value="1"/>
</dbReference>
<evidence type="ECO:0000313" key="3">
    <source>
        <dbReference type="EMBL" id="GGT32689.1"/>
    </source>
</evidence>
<feature type="compositionally biased region" description="Basic and acidic residues" evidence="1">
    <location>
        <begin position="653"/>
        <end position="664"/>
    </location>
</feature>
<proteinExistence type="predicted"/>